<comment type="caution">
    <text evidence="2">The sequence shown here is derived from an EMBL/GenBank/DDBJ whole genome shotgun (WGS) entry which is preliminary data.</text>
</comment>
<protein>
    <submittedName>
        <fullName evidence="2">Spermidine synthase</fullName>
    </submittedName>
</protein>
<dbReference type="RefSeq" id="WP_136528071.1">
    <property type="nucleotide sequence ID" value="NZ_STGX01000001.1"/>
</dbReference>
<dbReference type="AlphaFoldDB" id="A0A4S8PQF5"/>
<proteinExistence type="predicted"/>
<dbReference type="Proteomes" id="UP000305792">
    <property type="component" value="Unassembled WGS sequence"/>
</dbReference>
<organism evidence="2 3">
    <name type="scientific">Glycomyces paridis</name>
    <dbReference type="NCBI Taxonomy" id="2126555"/>
    <lineage>
        <taxon>Bacteria</taxon>
        <taxon>Bacillati</taxon>
        <taxon>Actinomycetota</taxon>
        <taxon>Actinomycetes</taxon>
        <taxon>Glycomycetales</taxon>
        <taxon>Glycomycetaceae</taxon>
        <taxon>Glycomyces</taxon>
    </lineage>
</organism>
<dbReference type="SUPFAM" id="SSF53335">
    <property type="entry name" value="S-adenosyl-L-methionine-dependent methyltransferases"/>
    <property type="match status" value="1"/>
</dbReference>
<dbReference type="EMBL" id="STGX01000001">
    <property type="protein sequence ID" value="THV32301.1"/>
    <property type="molecule type" value="Genomic_DNA"/>
</dbReference>
<gene>
    <name evidence="2" type="ORF">E9998_02060</name>
</gene>
<dbReference type="PANTHER" id="PTHR43317:SF3">
    <property type="entry name" value="BLR2883 PROTEIN"/>
    <property type="match status" value="1"/>
</dbReference>
<evidence type="ECO:0000313" key="2">
    <source>
        <dbReference type="EMBL" id="THV32301.1"/>
    </source>
</evidence>
<evidence type="ECO:0000256" key="1">
    <source>
        <dbReference type="ARBA" id="ARBA00023115"/>
    </source>
</evidence>
<dbReference type="GO" id="GO:0006596">
    <property type="term" value="P:polyamine biosynthetic process"/>
    <property type="evidence" value="ECO:0007669"/>
    <property type="project" value="UniProtKB-KW"/>
</dbReference>
<keyword evidence="1" id="KW-0620">Polyamine biosynthesis</keyword>
<keyword evidence="3" id="KW-1185">Reference proteome</keyword>
<dbReference type="OrthoDB" id="9793351at2"/>
<sequence>MGEISLRRRFDPVARTDVYEVKLGDEYLMSSLFTAAEIALARLGLARTGGEALDVVVGGLGLGYTAQAALEDPRVRTLTVVEYAEAVIDWHERNLLPDTAGLAADERVRLRRADFFAAATGEAGFDPDRPGRVFDAVLLDIDHSPAHVLHAPHAGFYTEAGLGALAAHLRPGGTFAMWSDDPPDAAFTAVLEAVFTDVAAERIPFPNPLTGGESSNTVYLATRA</sequence>
<reference evidence="2 3" key="1">
    <citation type="journal article" date="2018" name="Int. J. Syst. Evol. Microbiol.">
        <title>Glycomyces paridis sp. nov., isolated from the medicinal plant Paris polyphylla.</title>
        <authorList>
            <person name="Fang X.M."/>
            <person name="Bai J.L."/>
            <person name="Su J."/>
            <person name="Zhao L.L."/>
            <person name="Liu H.Y."/>
            <person name="Ma B.P."/>
            <person name="Zhang Y.Q."/>
            <person name="Yu L.Y."/>
        </authorList>
    </citation>
    <scope>NUCLEOTIDE SEQUENCE [LARGE SCALE GENOMIC DNA]</scope>
    <source>
        <strain evidence="2 3">CPCC 204357</strain>
    </source>
</reference>
<dbReference type="Gene3D" id="3.40.50.150">
    <property type="entry name" value="Vaccinia Virus protein VP39"/>
    <property type="match status" value="1"/>
</dbReference>
<dbReference type="PANTHER" id="PTHR43317">
    <property type="entry name" value="THERMOSPERMINE SYNTHASE ACAULIS5"/>
    <property type="match status" value="1"/>
</dbReference>
<name>A0A4S8PQF5_9ACTN</name>
<accession>A0A4S8PQF5</accession>
<evidence type="ECO:0000313" key="3">
    <source>
        <dbReference type="Proteomes" id="UP000305792"/>
    </source>
</evidence>
<dbReference type="InterPro" id="IPR029063">
    <property type="entry name" value="SAM-dependent_MTases_sf"/>
</dbReference>